<proteinExistence type="predicted"/>
<evidence type="ECO:0000313" key="1">
    <source>
        <dbReference type="EMBL" id="RVT50767.1"/>
    </source>
</evidence>
<dbReference type="AlphaFoldDB" id="A0A3S2WTU3"/>
<sequence>MAGGANGAGNHWASAPGFCPPQYVTVIEGESAPTYLCAYDGAVSVQIDGQLWARTWWSLRGGTVTEFTAAAKATLGSWDTRFDDDYAAWLAAQPPAPPPPPDDCQGCGA</sequence>
<keyword evidence="2" id="KW-1185">Reference proteome</keyword>
<reference evidence="1 2" key="1">
    <citation type="submission" date="2019-01" db="EMBL/GenBank/DDBJ databases">
        <authorList>
            <person name="Chen W.-M."/>
        </authorList>
    </citation>
    <scope>NUCLEOTIDE SEQUENCE [LARGE SCALE GENOMIC DNA]</scope>
    <source>
        <strain evidence="1 2">ICH-3</strain>
    </source>
</reference>
<protein>
    <submittedName>
        <fullName evidence="1">Uncharacterized protein</fullName>
    </submittedName>
</protein>
<accession>A0A3S2WTU3</accession>
<evidence type="ECO:0000313" key="2">
    <source>
        <dbReference type="Proteomes" id="UP000288178"/>
    </source>
</evidence>
<name>A0A3S2WTU3_9BURK</name>
<dbReference type="EMBL" id="SACT01000004">
    <property type="protein sequence ID" value="RVT50767.1"/>
    <property type="molecule type" value="Genomic_DNA"/>
</dbReference>
<dbReference type="Proteomes" id="UP000288178">
    <property type="component" value="Unassembled WGS sequence"/>
</dbReference>
<comment type="caution">
    <text evidence="1">The sequence shown here is derived from an EMBL/GenBank/DDBJ whole genome shotgun (WGS) entry which is preliminary data.</text>
</comment>
<gene>
    <name evidence="1" type="ORF">ENE75_13185</name>
</gene>
<dbReference type="RefSeq" id="WP_128198793.1">
    <property type="nucleotide sequence ID" value="NZ_SACT01000004.1"/>
</dbReference>
<organism evidence="1 2">
    <name type="scientific">Rubrivivax albus</name>
    <dbReference type="NCBI Taxonomy" id="2499835"/>
    <lineage>
        <taxon>Bacteria</taxon>
        <taxon>Pseudomonadati</taxon>
        <taxon>Pseudomonadota</taxon>
        <taxon>Betaproteobacteria</taxon>
        <taxon>Burkholderiales</taxon>
        <taxon>Sphaerotilaceae</taxon>
        <taxon>Rubrivivax</taxon>
    </lineage>
</organism>
<dbReference type="OrthoDB" id="8908892at2"/>